<keyword evidence="4" id="KW-1185">Reference proteome</keyword>
<dbReference type="InterPro" id="IPR036365">
    <property type="entry name" value="PGBD-like_sf"/>
</dbReference>
<dbReference type="PATRIC" id="fig|1246995.3.peg.5610"/>
<dbReference type="InterPro" id="IPR050465">
    <property type="entry name" value="UPF0194_transport"/>
</dbReference>
<dbReference type="AlphaFoldDB" id="U5W448"/>
<dbReference type="InterPro" id="IPR036366">
    <property type="entry name" value="PGBDSf"/>
</dbReference>
<comment type="subcellular location">
    <subcellularLocation>
        <location evidence="1">Cell envelope</location>
    </subcellularLocation>
</comment>
<dbReference type="GO" id="GO:0030313">
    <property type="term" value="C:cell envelope"/>
    <property type="evidence" value="ECO:0007669"/>
    <property type="project" value="UniProtKB-SubCell"/>
</dbReference>
<evidence type="ECO:0000256" key="1">
    <source>
        <dbReference type="ARBA" id="ARBA00004196"/>
    </source>
</evidence>
<dbReference type="HOGENOM" id="CLU_057459_0_0_11"/>
<evidence type="ECO:0008006" key="5">
    <source>
        <dbReference type="Google" id="ProtNLM"/>
    </source>
</evidence>
<dbReference type="PANTHER" id="PTHR32347:SF23">
    <property type="entry name" value="BLL5650 PROTEIN"/>
    <property type="match status" value="1"/>
</dbReference>
<protein>
    <recommendedName>
        <fullName evidence="5">Peptidoglycan binding-like domain-containing protein</fullName>
    </recommendedName>
</protein>
<evidence type="ECO:0000313" key="4">
    <source>
        <dbReference type="Proteomes" id="UP000017746"/>
    </source>
</evidence>
<reference evidence="3 4" key="1">
    <citation type="journal article" date="2014" name="J. Biotechnol.">
        <title>Complete genome sequence of the actinobacterium Actinoplanes friuliensis HAG 010964, producer of the lipopeptide antibiotic friulimycin.</title>
        <authorList>
            <person name="Ruckert C."/>
            <person name="Szczepanowski R."/>
            <person name="Albersmeier A."/>
            <person name="Goesmann A."/>
            <person name="Fischer N."/>
            <person name="Steinkamper A."/>
            <person name="Puhler A."/>
            <person name="Biener R."/>
            <person name="Schwartz D."/>
            <person name="Kalinowski J."/>
        </authorList>
    </citation>
    <scope>NUCLEOTIDE SEQUENCE [LARGE SCALE GENOMIC DNA]</scope>
    <source>
        <strain evidence="3 4">DSM 7358</strain>
    </source>
</reference>
<dbReference type="EMBL" id="CP006272">
    <property type="protein sequence ID" value="AGZ43797.1"/>
    <property type="molecule type" value="Genomic_DNA"/>
</dbReference>
<proteinExistence type="predicted"/>
<dbReference type="eggNOG" id="COG0845">
    <property type="taxonomic scope" value="Bacteria"/>
</dbReference>
<accession>U5W448</accession>
<evidence type="ECO:0000313" key="3">
    <source>
        <dbReference type="EMBL" id="AGZ43797.1"/>
    </source>
</evidence>
<keyword evidence="2" id="KW-0175">Coiled coil</keyword>
<dbReference type="STRING" id="1246995.AFR_27680"/>
<sequence>MLVLAGLVVAGLRFLPERKPTGTEEATGPPAATAVVTRTDLSTTRTVSGELGYGTPQELEGGAGTVTWLPKQGAVVKRGQPVYRRDDRPVPLFYGRTPLFRPLDRAGLVGRDVRVVVDNLRALGYRTGDQPLPGSPAEPAPLKVHAGDGVMTRSLIAAVKRWQTDHGVPATGVIAPGDVLVHSGKLRVAALIARPGRPSDAPLMAVTGTAKVVTVQLDAGDSGSVRRGDAVRVTLPDGDVAKAKVTSVGTTARAPEGGDGTEQPRTTVTVKLDDSGAVSRLTAAPVQVEVTGETRPDVLAVPVGALLALLEGGYAVQIAGGALVPVDTGLFADGRVEVSGPGLDEGVTVVTAS</sequence>
<name>U5W448_9ACTN</name>
<dbReference type="KEGG" id="afs:AFR_27680"/>
<dbReference type="PANTHER" id="PTHR32347">
    <property type="entry name" value="EFFLUX SYSTEM COMPONENT YKNX-RELATED"/>
    <property type="match status" value="1"/>
</dbReference>
<evidence type="ECO:0000256" key="2">
    <source>
        <dbReference type="ARBA" id="ARBA00023054"/>
    </source>
</evidence>
<dbReference type="SUPFAM" id="SSF47090">
    <property type="entry name" value="PGBD-like"/>
    <property type="match status" value="1"/>
</dbReference>
<gene>
    <name evidence="3" type="ORF">AFR_27680</name>
</gene>
<dbReference type="Gene3D" id="1.10.101.10">
    <property type="entry name" value="PGBD-like superfamily/PGBD"/>
    <property type="match status" value="1"/>
</dbReference>
<dbReference type="Proteomes" id="UP000017746">
    <property type="component" value="Chromosome"/>
</dbReference>
<organism evidence="3 4">
    <name type="scientific">Actinoplanes friuliensis DSM 7358</name>
    <dbReference type="NCBI Taxonomy" id="1246995"/>
    <lineage>
        <taxon>Bacteria</taxon>
        <taxon>Bacillati</taxon>
        <taxon>Actinomycetota</taxon>
        <taxon>Actinomycetes</taxon>
        <taxon>Micromonosporales</taxon>
        <taxon>Micromonosporaceae</taxon>
        <taxon>Actinoplanes</taxon>
    </lineage>
</organism>